<evidence type="ECO:0000313" key="3">
    <source>
        <dbReference type="EMBL" id="GAA1733058.1"/>
    </source>
</evidence>
<reference evidence="4" key="1">
    <citation type="journal article" date="2019" name="Int. J. Syst. Evol. Microbiol.">
        <title>The Global Catalogue of Microorganisms (GCM) 10K type strain sequencing project: providing services to taxonomists for standard genome sequencing and annotation.</title>
        <authorList>
            <consortium name="The Broad Institute Genomics Platform"/>
            <consortium name="The Broad Institute Genome Sequencing Center for Infectious Disease"/>
            <person name="Wu L."/>
            <person name="Ma J."/>
        </authorList>
    </citation>
    <scope>NUCLEOTIDE SEQUENCE [LARGE SCALE GENOMIC DNA]</scope>
    <source>
        <strain evidence="4">JCM 13518</strain>
    </source>
</reference>
<dbReference type="EMBL" id="BAAAME010000002">
    <property type="protein sequence ID" value="GAA1733058.1"/>
    <property type="molecule type" value="Genomic_DNA"/>
</dbReference>
<keyword evidence="2" id="KW-0812">Transmembrane</keyword>
<feature type="transmembrane region" description="Helical" evidence="2">
    <location>
        <begin position="118"/>
        <end position="138"/>
    </location>
</feature>
<dbReference type="Proteomes" id="UP001501057">
    <property type="component" value="Unassembled WGS sequence"/>
</dbReference>
<evidence type="ECO:0000256" key="1">
    <source>
        <dbReference type="SAM" id="MobiDB-lite"/>
    </source>
</evidence>
<organism evidence="3 4">
    <name type="scientific">Aeromicrobium alkaliterrae</name>
    <dbReference type="NCBI Taxonomy" id="302168"/>
    <lineage>
        <taxon>Bacteria</taxon>
        <taxon>Bacillati</taxon>
        <taxon>Actinomycetota</taxon>
        <taxon>Actinomycetes</taxon>
        <taxon>Propionibacteriales</taxon>
        <taxon>Nocardioidaceae</taxon>
        <taxon>Aeromicrobium</taxon>
    </lineage>
</organism>
<evidence type="ECO:0008006" key="5">
    <source>
        <dbReference type="Google" id="ProtNLM"/>
    </source>
</evidence>
<feature type="transmembrane region" description="Helical" evidence="2">
    <location>
        <begin position="75"/>
        <end position="98"/>
    </location>
</feature>
<keyword evidence="2" id="KW-0472">Membrane</keyword>
<accession>A0ABP4VS25</accession>
<proteinExistence type="predicted"/>
<sequence length="180" mass="18620">MLATTVLTGVAGALAWSQLADPARWTATDRGLQMDQVAVADQFGVTLTFMAVAAVGGLLIGFLMGVLARPVGWPLVLAAAAAGGAATLISWQLGMLWGPPDPSSVTGLSAGDMVPDQLAITFPAAFLVWSIASIAGLLPGVGLNPSARAEAREDERRWLAAESATDARHDPFGEVDQVQR</sequence>
<name>A0ABP4VS25_9ACTN</name>
<evidence type="ECO:0000256" key="2">
    <source>
        <dbReference type="SAM" id="Phobius"/>
    </source>
</evidence>
<feature type="region of interest" description="Disordered" evidence="1">
    <location>
        <begin position="160"/>
        <end position="180"/>
    </location>
</feature>
<keyword evidence="2" id="KW-1133">Transmembrane helix</keyword>
<gene>
    <name evidence="3" type="ORF">GCM10009710_12250</name>
</gene>
<feature type="transmembrane region" description="Helical" evidence="2">
    <location>
        <begin position="43"/>
        <end position="68"/>
    </location>
</feature>
<protein>
    <recommendedName>
        <fullName evidence="5">DUF2567 domain-containing protein</fullName>
    </recommendedName>
</protein>
<keyword evidence="4" id="KW-1185">Reference proteome</keyword>
<comment type="caution">
    <text evidence="3">The sequence shown here is derived from an EMBL/GenBank/DDBJ whole genome shotgun (WGS) entry which is preliminary data.</text>
</comment>
<evidence type="ECO:0000313" key="4">
    <source>
        <dbReference type="Proteomes" id="UP001501057"/>
    </source>
</evidence>